<dbReference type="InterPro" id="IPR050560">
    <property type="entry name" value="MYB_TF"/>
</dbReference>
<feature type="domain" description="Myb-like" evidence="2">
    <location>
        <begin position="1"/>
        <end position="55"/>
    </location>
</feature>
<dbReference type="OrthoDB" id="2143914at2759"/>
<dbReference type="GO" id="GO:0000981">
    <property type="term" value="F:DNA-binding transcription factor activity, RNA polymerase II-specific"/>
    <property type="evidence" value="ECO:0007669"/>
    <property type="project" value="TreeGrafter"/>
</dbReference>
<name>A0A0C3DT01_OIDMZ</name>
<feature type="domain" description="HTH myb-type" evidence="3">
    <location>
        <begin position="1"/>
        <end position="59"/>
    </location>
</feature>
<dbReference type="PROSITE" id="PS50090">
    <property type="entry name" value="MYB_LIKE"/>
    <property type="match status" value="3"/>
</dbReference>
<dbReference type="SUPFAM" id="SSF46689">
    <property type="entry name" value="Homeodomain-like"/>
    <property type="match status" value="2"/>
</dbReference>
<dbReference type="PANTHER" id="PTHR45614">
    <property type="entry name" value="MYB PROTEIN-RELATED"/>
    <property type="match status" value="1"/>
</dbReference>
<dbReference type="GO" id="GO:0000978">
    <property type="term" value="F:RNA polymerase II cis-regulatory region sequence-specific DNA binding"/>
    <property type="evidence" value="ECO:0007669"/>
    <property type="project" value="TreeGrafter"/>
</dbReference>
<feature type="region of interest" description="Disordered" evidence="1">
    <location>
        <begin position="161"/>
        <end position="263"/>
    </location>
</feature>
<dbReference type="InterPro" id="IPR017930">
    <property type="entry name" value="Myb_dom"/>
</dbReference>
<reference evidence="4 5" key="1">
    <citation type="submission" date="2014-04" db="EMBL/GenBank/DDBJ databases">
        <authorList>
            <consortium name="DOE Joint Genome Institute"/>
            <person name="Kuo A."/>
            <person name="Martino E."/>
            <person name="Perotto S."/>
            <person name="Kohler A."/>
            <person name="Nagy L.G."/>
            <person name="Floudas D."/>
            <person name="Copeland A."/>
            <person name="Barry K.W."/>
            <person name="Cichocki N."/>
            <person name="Veneault-Fourrey C."/>
            <person name="LaButti K."/>
            <person name="Lindquist E.A."/>
            <person name="Lipzen A."/>
            <person name="Lundell T."/>
            <person name="Morin E."/>
            <person name="Murat C."/>
            <person name="Sun H."/>
            <person name="Tunlid A."/>
            <person name="Henrissat B."/>
            <person name="Grigoriev I.V."/>
            <person name="Hibbett D.S."/>
            <person name="Martin F."/>
            <person name="Nordberg H.P."/>
            <person name="Cantor M.N."/>
            <person name="Hua S.X."/>
        </authorList>
    </citation>
    <scope>NUCLEOTIDE SEQUENCE [LARGE SCALE GENOMIC DNA]</scope>
    <source>
        <strain evidence="4 5">Zn</strain>
    </source>
</reference>
<dbReference type="InterPro" id="IPR001005">
    <property type="entry name" value="SANT/Myb"/>
</dbReference>
<dbReference type="InterPro" id="IPR009057">
    <property type="entry name" value="Homeodomain-like_sf"/>
</dbReference>
<dbReference type="GO" id="GO:0045944">
    <property type="term" value="P:positive regulation of transcription by RNA polymerase II"/>
    <property type="evidence" value="ECO:0007669"/>
    <property type="project" value="TreeGrafter"/>
</dbReference>
<feature type="domain" description="HTH myb-type" evidence="3">
    <location>
        <begin position="61"/>
        <end position="110"/>
    </location>
</feature>
<evidence type="ECO:0000259" key="2">
    <source>
        <dbReference type="PROSITE" id="PS50090"/>
    </source>
</evidence>
<dbReference type="SMART" id="SM00717">
    <property type="entry name" value="SANT"/>
    <property type="match status" value="3"/>
</dbReference>
<dbReference type="AlphaFoldDB" id="A0A0C3DT01"/>
<dbReference type="HOGENOM" id="CLU_048147_0_0_1"/>
<dbReference type="GO" id="GO:0005634">
    <property type="term" value="C:nucleus"/>
    <property type="evidence" value="ECO:0007669"/>
    <property type="project" value="TreeGrafter"/>
</dbReference>
<dbReference type="Pfam" id="PF00249">
    <property type="entry name" value="Myb_DNA-binding"/>
    <property type="match status" value="3"/>
</dbReference>
<accession>A0A0C3DT01</accession>
<sequence>MPSARRNWTPDEDALLRRAVQLAQSQSRPLLWRELAKSVPGRSNKGCRRRWWNSLAGGTTKGPWSTEEDERLIAAVQKYGTRWRQVSREVGSRNADQCSSHWCQVLDPNINYCDWTPQEDTDLLHAILTHGTNWTTIAASHTPARTTLAVRNRYSTLRLKNANVNRHRANGEEVDKAVSKDTGSSNDINGIFQAQGWDGAEGTSESDDEDDGDDGDEDDEDCYKEDVEEEDIQDVDMEDTTQEKDNAAQAKDTANSSAAYRRDTMTIQVPDSSFITWDKQSQINNRTNSSTGHTTPPTMSVDNHTLYDAQLKFGSSSSLPYPAPSGRYYYEQDPDSMGLGLPYTAYDTSPLESHADLPMLSGFQTSSQSTPTLSADAPVPMSMGLGTPLSTRSSTGSPHSTVYKVSVNMVCTRGQLDAVLGQLADVGSGVTIKLDTKS</sequence>
<proteinExistence type="predicted"/>
<feature type="compositionally biased region" description="Acidic residues" evidence="1">
    <location>
        <begin position="204"/>
        <end position="240"/>
    </location>
</feature>
<feature type="domain" description="Myb-like" evidence="2">
    <location>
        <begin position="56"/>
        <end position="106"/>
    </location>
</feature>
<feature type="domain" description="Myb-like" evidence="2">
    <location>
        <begin position="107"/>
        <end position="158"/>
    </location>
</feature>
<organism evidence="4 5">
    <name type="scientific">Oidiodendron maius (strain Zn)</name>
    <dbReference type="NCBI Taxonomy" id="913774"/>
    <lineage>
        <taxon>Eukaryota</taxon>
        <taxon>Fungi</taxon>
        <taxon>Dikarya</taxon>
        <taxon>Ascomycota</taxon>
        <taxon>Pezizomycotina</taxon>
        <taxon>Leotiomycetes</taxon>
        <taxon>Leotiomycetes incertae sedis</taxon>
        <taxon>Myxotrichaceae</taxon>
        <taxon>Oidiodendron</taxon>
    </lineage>
</organism>
<dbReference type="CDD" id="cd00167">
    <property type="entry name" value="SANT"/>
    <property type="match status" value="3"/>
</dbReference>
<reference evidence="5" key="2">
    <citation type="submission" date="2015-01" db="EMBL/GenBank/DDBJ databases">
        <title>Evolutionary Origins and Diversification of the Mycorrhizal Mutualists.</title>
        <authorList>
            <consortium name="DOE Joint Genome Institute"/>
            <consortium name="Mycorrhizal Genomics Consortium"/>
            <person name="Kohler A."/>
            <person name="Kuo A."/>
            <person name="Nagy L.G."/>
            <person name="Floudas D."/>
            <person name="Copeland A."/>
            <person name="Barry K.W."/>
            <person name="Cichocki N."/>
            <person name="Veneault-Fourrey C."/>
            <person name="LaButti K."/>
            <person name="Lindquist E.A."/>
            <person name="Lipzen A."/>
            <person name="Lundell T."/>
            <person name="Morin E."/>
            <person name="Murat C."/>
            <person name="Riley R."/>
            <person name="Ohm R."/>
            <person name="Sun H."/>
            <person name="Tunlid A."/>
            <person name="Henrissat B."/>
            <person name="Grigoriev I.V."/>
            <person name="Hibbett D.S."/>
            <person name="Martin F."/>
        </authorList>
    </citation>
    <scope>NUCLEOTIDE SEQUENCE [LARGE SCALE GENOMIC DNA]</scope>
    <source>
        <strain evidence="5">Zn</strain>
    </source>
</reference>
<evidence type="ECO:0000313" key="4">
    <source>
        <dbReference type="EMBL" id="KIN05198.1"/>
    </source>
</evidence>
<dbReference type="PANTHER" id="PTHR45614:SF199">
    <property type="entry name" value="MYB-LIKE TRANSCRIPTION FACTOR (EUROFUNG)-RELATED"/>
    <property type="match status" value="1"/>
</dbReference>
<dbReference type="PROSITE" id="PS51294">
    <property type="entry name" value="HTH_MYB"/>
    <property type="match status" value="3"/>
</dbReference>
<evidence type="ECO:0000256" key="1">
    <source>
        <dbReference type="SAM" id="MobiDB-lite"/>
    </source>
</evidence>
<evidence type="ECO:0000259" key="3">
    <source>
        <dbReference type="PROSITE" id="PS51294"/>
    </source>
</evidence>
<evidence type="ECO:0000313" key="5">
    <source>
        <dbReference type="Proteomes" id="UP000054321"/>
    </source>
</evidence>
<dbReference type="EMBL" id="KN832872">
    <property type="protein sequence ID" value="KIN05198.1"/>
    <property type="molecule type" value="Genomic_DNA"/>
</dbReference>
<feature type="domain" description="HTH myb-type" evidence="3">
    <location>
        <begin position="113"/>
        <end position="162"/>
    </location>
</feature>
<protein>
    <submittedName>
        <fullName evidence="4">Uncharacterized protein</fullName>
    </submittedName>
</protein>
<dbReference type="STRING" id="913774.A0A0C3DT01"/>
<keyword evidence="5" id="KW-1185">Reference proteome</keyword>
<dbReference type="InParanoid" id="A0A0C3DT01"/>
<dbReference type="GO" id="GO:0000278">
    <property type="term" value="P:mitotic cell cycle"/>
    <property type="evidence" value="ECO:0007669"/>
    <property type="project" value="TreeGrafter"/>
</dbReference>
<gene>
    <name evidence="4" type="ORF">OIDMADRAFT_177482</name>
</gene>
<feature type="compositionally biased region" description="Basic and acidic residues" evidence="1">
    <location>
        <begin position="169"/>
        <end position="179"/>
    </location>
</feature>
<dbReference type="Gene3D" id="1.10.10.60">
    <property type="entry name" value="Homeodomain-like"/>
    <property type="match status" value="3"/>
</dbReference>
<dbReference type="Proteomes" id="UP000054321">
    <property type="component" value="Unassembled WGS sequence"/>
</dbReference>